<proteinExistence type="predicted"/>
<dbReference type="GeneID" id="70138358"/>
<sequence length="71" mass="7779">MLFYVSNPPANLNPADARSPAPPGNSKAQCSMLEAQVRAPGLQIRPRSRLRIVAGSTRDLPCWEWSTQNMG</sequence>
<comment type="caution">
    <text evidence="2">The sequence shown here is derived from an EMBL/GenBank/DDBJ whole genome shotgun (WGS) entry which is preliminary data.</text>
</comment>
<dbReference type="RefSeq" id="XP_045965484.1">
    <property type="nucleotide sequence ID" value="XM_046109467.1"/>
</dbReference>
<dbReference type="Proteomes" id="UP000758603">
    <property type="component" value="Unassembled WGS sequence"/>
</dbReference>
<reference evidence="2" key="1">
    <citation type="journal article" date="2021" name="Nat. Commun.">
        <title>Genetic determinants of endophytism in the Arabidopsis root mycobiome.</title>
        <authorList>
            <person name="Mesny F."/>
            <person name="Miyauchi S."/>
            <person name="Thiergart T."/>
            <person name="Pickel B."/>
            <person name="Atanasova L."/>
            <person name="Karlsson M."/>
            <person name="Huettel B."/>
            <person name="Barry K.W."/>
            <person name="Haridas S."/>
            <person name="Chen C."/>
            <person name="Bauer D."/>
            <person name="Andreopoulos W."/>
            <person name="Pangilinan J."/>
            <person name="LaButti K."/>
            <person name="Riley R."/>
            <person name="Lipzen A."/>
            <person name="Clum A."/>
            <person name="Drula E."/>
            <person name="Henrissat B."/>
            <person name="Kohler A."/>
            <person name="Grigoriev I.V."/>
            <person name="Martin F.M."/>
            <person name="Hacquard S."/>
        </authorList>
    </citation>
    <scope>NUCLEOTIDE SEQUENCE</scope>
    <source>
        <strain evidence="2">MPI-SDFR-AT-0073</strain>
    </source>
</reference>
<feature type="region of interest" description="Disordered" evidence="1">
    <location>
        <begin position="1"/>
        <end position="28"/>
    </location>
</feature>
<dbReference type="EMBL" id="JAGPXC010000001">
    <property type="protein sequence ID" value="KAH6661353.1"/>
    <property type="molecule type" value="Genomic_DNA"/>
</dbReference>
<dbReference type="AlphaFoldDB" id="A0A9P9A4N8"/>
<organism evidence="2 3">
    <name type="scientific">Truncatella angustata</name>
    <dbReference type="NCBI Taxonomy" id="152316"/>
    <lineage>
        <taxon>Eukaryota</taxon>
        <taxon>Fungi</taxon>
        <taxon>Dikarya</taxon>
        <taxon>Ascomycota</taxon>
        <taxon>Pezizomycotina</taxon>
        <taxon>Sordariomycetes</taxon>
        <taxon>Xylariomycetidae</taxon>
        <taxon>Amphisphaeriales</taxon>
        <taxon>Sporocadaceae</taxon>
        <taxon>Truncatella</taxon>
    </lineage>
</organism>
<evidence type="ECO:0000313" key="2">
    <source>
        <dbReference type="EMBL" id="KAH6661353.1"/>
    </source>
</evidence>
<accession>A0A9P9A4N8</accession>
<gene>
    <name evidence="2" type="ORF">BKA67DRAFT_82827</name>
</gene>
<name>A0A9P9A4N8_9PEZI</name>
<evidence type="ECO:0000256" key="1">
    <source>
        <dbReference type="SAM" id="MobiDB-lite"/>
    </source>
</evidence>
<keyword evidence="3" id="KW-1185">Reference proteome</keyword>
<protein>
    <submittedName>
        <fullName evidence="2">Uncharacterized protein</fullName>
    </submittedName>
</protein>
<evidence type="ECO:0000313" key="3">
    <source>
        <dbReference type="Proteomes" id="UP000758603"/>
    </source>
</evidence>